<reference evidence="2" key="1">
    <citation type="submission" date="2025-08" db="UniProtKB">
        <authorList>
            <consortium name="RefSeq"/>
        </authorList>
    </citation>
    <scope>IDENTIFICATION</scope>
    <source>
        <strain evidence="2">Tuebingen</strain>
        <tissue evidence="2">Fibroblasts and whole tissue</tissue>
    </source>
</reference>
<sequence length="646" mass="71497">MATTTCTRFTDEYQLYEELGKGAFSVVRRCVKLSTGQEYAAKIINTKKLSARDHQKLEREARICRLLKHPNIVRLHDSISEEGFHYLLFDLVTGGELFEDIVAREYYSEADASHCIHQILDSVHHIHQHDIVHRDLKPENLLLASKCKNAAVKLADFGLAIEVQGDQQAWFGFAGTPGYLSPEVLRKEAYGKPVDIWACGVILYILLVGYPPFWDEDQHKLYQQIKAGAYDFPSPEWDTVTPEAKNLINQMLTINPAKRITAQEALKHPWVCQRSTVASMMHRQETVECLKKFNARRKLKGAILTTMLVSRNFSAAKTLLNKKADVKKRKSSSTIQYMPQTNSTKNSIVTSPKGNLPSPALESSDSSNATVEDEEMKGKVVDNSSVQSNPSAPQPDPTHTPQGPAPAVFTATKFTDLLGVVRRGSVPTSDAEGGTTTTPAVVAAPSTPQTPSIPTQMSRLTDLVSSVRRPTVPQTDSEPSAASRALSPPVSVPSHPSPSPAQVSSSPLPSAHSRKQEIIKITEQLIEAINNGDFEAYAKICDPGLTCFEPEALGNLVEGMDFHRFYFENLLSKNSKPIHTTILNPHVHLIGEEAACIAYIRLTQYVDGQGRPRSSQSEETRVWHRRDSKWQNVHFHCSGAPAAPLQ</sequence>
<proteinExistence type="predicted"/>
<gene>
    <name evidence="2" type="primary">camk2b1</name>
    <name evidence="2" type="synonym">camk2b</name>
    <name evidence="2" type="synonym">CAMK2Gb</name>
    <name evidence="2" type="synonym">fj90d04</name>
    <name evidence="2" type="synonym">si:dkey-174n20.2</name>
    <name evidence="2" type="synonym">wu:fj90d04</name>
    <name evidence="2" type="synonym">zgc:165373</name>
</gene>
<keyword evidence="1" id="KW-1185">Reference proteome</keyword>
<keyword evidence="2" id="KW-0808">Transferase</keyword>
<name>A0AC58JJP3_DANRE</name>
<organism evidence="1 2">
    <name type="scientific">Danio rerio</name>
    <name type="common">Zebrafish</name>
    <name type="synonym">Brachydanio rerio</name>
    <dbReference type="NCBI Taxonomy" id="7955"/>
    <lineage>
        <taxon>Eukaryota</taxon>
        <taxon>Metazoa</taxon>
        <taxon>Chordata</taxon>
        <taxon>Craniata</taxon>
        <taxon>Vertebrata</taxon>
        <taxon>Euteleostomi</taxon>
        <taxon>Actinopterygii</taxon>
        <taxon>Neopterygii</taxon>
        <taxon>Teleostei</taxon>
        <taxon>Ostariophysi</taxon>
        <taxon>Cypriniformes</taxon>
        <taxon>Danionidae</taxon>
        <taxon>Danioninae</taxon>
        <taxon>Danio</taxon>
    </lineage>
</organism>
<dbReference type="Proteomes" id="UP000000437">
    <property type="component" value="Chromosome 5"/>
</dbReference>
<keyword evidence="2" id="KW-0418">Kinase</keyword>
<accession>A0AC58JJP3</accession>
<protein>
    <submittedName>
        <fullName evidence="2">Calcium/calmodulin-dependent protein kinase (CaM kinase) II beta 1 isoform X17</fullName>
    </submittedName>
</protein>
<evidence type="ECO:0000313" key="2">
    <source>
        <dbReference type="RefSeq" id="XP_073806704.1"/>
    </source>
</evidence>
<evidence type="ECO:0000313" key="1">
    <source>
        <dbReference type="Proteomes" id="UP000000437"/>
    </source>
</evidence>
<dbReference type="RefSeq" id="XP_073806704.1">
    <property type="nucleotide sequence ID" value="XM_073950603.1"/>
</dbReference>